<dbReference type="Proteomes" id="UP001140510">
    <property type="component" value="Unassembled WGS sequence"/>
</dbReference>
<evidence type="ECO:0000256" key="1">
    <source>
        <dbReference type="SAM" id="MobiDB-lite"/>
    </source>
</evidence>
<dbReference type="OrthoDB" id="3735253at2759"/>
<proteinExistence type="predicted"/>
<reference evidence="2" key="1">
    <citation type="submission" date="2022-10" db="EMBL/GenBank/DDBJ databases">
        <title>Tapping the CABI collections for fungal endophytes: first genome assemblies for Collariella, Neodidymelliopsis, Ascochyta clinopodiicola, Didymella pomorum, Didymosphaeria variabile, Neocosmospora piperis and Neocucurbitaria cava.</title>
        <authorList>
            <person name="Hill R."/>
        </authorList>
    </citation>
    <scope>NUCLEOTIDE SEQUENCE</scope>
    <source>
        <strain evidence="2">IMI 355091</strain>
    </source>
</reference>
<organism evidence="2 3">
    <name type="scientific">Didymella pomorum</name>
    <dbReference type="NCBI Taxonomy" id="749634"/>
    <lineage>
        <taxon>Eukaryota</taxon>
        <taxon>Fungi</taxon>
        <taxon>Dikarya</taxon>
        <taxon>Ascomycota</taxon>
        <taxon>Pezizomycotina</taxon>
        <taxon>Dothideomycetes</taxon>
        <taxon>Pleosporomycetidae</taxon>
        <taxon>Pleosporales</taxon>
        <taxon>Pleosporineae</taxon>
        <taxon>Didymellaceae</taxon>
        <taxon>Didymella</taxon>
    </lineage>
</organism>
<comment type="caution">
    <text evidence="2">The sequence shown here is derived from an EMBL/GenBank/DDBJ whole genome shotgun (WGS) entry which is preliminary data.</text>
</comment>
<protein>
    <submittedName>
        <fullName evidence="2">Uncharacterized protein</fullName>
    </submittedName>
</protein>
<evidence type="ECO:0000313" key="3">
    <source>
        <dbReference type="Proteomes" id="UP001140510"/>
    </source>
</evidence>
<sequence>MVTAALKGASDEKLPATYASQDEAQFQILRSLNWFEAHNDFNYDFSQVMRLRRALVQDIFNALEKADNLHISILGTPDSHAGRRSAPGRAIRTNNRKRLCKREAEINEDAISEISDGGHDTFLLEAIIDLVNRSKLELDGYMHDEGTRDPHDFADIVHDKLVEVWTKPQRETDDPPEVLRQKAEVWERRLRTQPPRPSQIERASTPRRPSGTPQISPDTLQKPLTGSATAPRAA</sequence>
<name>A0A9W8ZG56_9PLEO</name>
<feature type="compositionally biased region" description="Polar residues" evidence="1">
    <location>
        <begin position="211"/>
        <end position="228"/>
    </location>
</feature>
<dbReference type="AlphaFoldDB" id="A0A9W8ZG56"/>
<accession>A0A9W8ZG56</accession>
<feature type="region of interest" description="Disordered" evidence="1">
    <location>
        <begin position="167"/>
        <end position="234"/>
    </location>
</feature>
<keyword evidence="3" id="KW-1185">Reference proteome</keyword>
<dbReference type="EMBL" id="JAPEVA010000031">
    <property type="protein sequence ID" value="KAJ4405841.1"/>
    <property type="molecule type" value="Genomic_DNA"/>
</dbReference>
<gene>
    <name evidence="2" type="ORF">N0V91_004950</name>
</gene>
<feature type="compositionally biased region" description="Basic and acidic residues" evidence="1">
    <location>
        <begin position="167"/>
        <end position="190"/>
    </location>
</feature>
<evidence type="ECO:0000313" key="2">
    <source>
        <dbReference type="EMBL" id="KAJ4405841.1"/>
    </source>
</evidence>